<dbReference type="InterPro" id="IPR027417">
    <property type="entry name" value="P-loop_NTPase"/>
</dbReference>
<dbReference type="Gene3D" id="3.40.50.300">
    <property type="entry name" value="P-loop containing nucleotide triphosphate hydrolases"/>
    <property type="match status" value="1"/>
</dbReference>
<evidence type="ECO:0000313" key="4">
    <source>
        <dbReference type="Proteomes" id="UP001164727"/>
    </source>
</evidence>
<accession>A0ABY7BU58</accession>
<feature type="domain" description="AAA+ ATPase" evidence="2">
    <location>
        <begin position="135"/>
        <end position="266"/>
    </location>
</feature>
<evidence type="ECO:0000256" key="1">
    <source>
        <dbReference type="SAM" id="Phobius"/>
    </source>
</evidence>
<keyword evidence="1" id="KW-1133">Transmembrane helix</keyword>
<proteinExistence type="predicted"/>
<protein>
    <submittedName>
        <fullName evidence="3">AAA family ATPase</fullName>
    </submittedName>
</protein>
<gene>
    <name evidence="3" type="ORF">RS022_05610</name>
</gene>
<dbReference type="SMART" id="SM00382">
    <property type="entry name" value="AAA"/>
    <property type="match status" value="1"/>
</dbReference>
<dbReference type="Proteomes" id="UP001164727">
    <property type="component" value="Chromosome"/>
</dbReference>
<reference evidence="3 4" key="1">
    <citation type="journal article" date="2023" name="Microbiol. Resour. Announc.">
        <title>Complete Genome of 'Candidatus Phytoplasma rubi' RS, a Phytopathogenic Bacterium Associated with Rubus Stunt Disease.</title>
        <authorList>
            <person name="Duckeck D."/>
            <person name="Zubert C."/>
            <person name="Bohm J.W."/>
            <person name="Carminati G."/>
            <person name="Schneider B."/>
            <person name="Kube M."/>
        </authorList>
    </citation>
    <scope>NUCLEOTIDE SEQUENCE [LARGE SCALE GENOMIC DNA]</scope>
    <source>
        <strain evidence="3 4">RS</strain>
    </source>
</reference>
<dbReference type="CDD" id="cd19481">
    <property type="entry name" value="RecA-like_protease"/>
    <property type="match status" value="1"/>
</dbReference>
<sequence>MKTFHNKDQNKSWKFRFGTISFLAVLILLTSLSFILAVIVFLRSPAKENESHLPPVVPPSVPIPTSLSNNNLLDVSSLLELFTPKELNSDGFMPLDDFFGSEEIKDKLKDYIHRWTTKNKKKYNKITRKKLGLPFPMGIIFYGPPGTGKTTLAEAFAKDSKMNFYPITNAHSLKEIEDIWRKARNNSPSCIFVDEAEEILKSRAEKNAKLLEDGDSKKTNTFLQEIEGVKTDKERPVFFIAATNHLEKIDSAIRSRCDSLYVGNQPEDKRLDYVRAVIDKIYQLQIETYSNEHYIPIFVHKINIALRNPELFATAIKHGYYIPALGSTEIKGISDEKNPNGNLETLDDKLKRQELLSQYARANNQKIDDLYKDAVQKFNNEQSEYKILELEDTETWKNFLNQKENYLKEKKLPYDIYTLEKVIKYFYDLTSGRKINAMMLKAAEKAVLRATSKGGSFKIEITDLEETFREYFGNQKEFAEINQYCDKIKKKQESDQIQIQSFINDNKEKFQSFFIKKGLSAPELTPEGITAVNKFFKIKNILDPKHIFLLQEIIILINKYIIKN</sequence>
<dbReference type="EMBL" id="CP114006">
    <property type="protein sequence ID" value="WAN63425.1"/>
    <property type="molecule type" value="Genomic_DNA"/>
</dbReference>
<dbReference type="InterPro" id="IPR003959">
    <property type="entry name" value="ATPase_AAA_core"/>
</dbReference>
<dbReference type="Pfam" id="PF00004">
    <property type="entry name" value="AAA"/>
    <property type="match status" value="1"/>
</dbReference>
<feature type="transmembrane region" description="Helical" evidence="1">
    <location>
        <begin position="20"/>
        <end position="42"/>
    </location>
</feature>
<name>A0ABY7BU58_9MOLU</name>
<dbReference type="InterPro" id="IPR050168">
    <property type="entry name" value="AAA_ATPase_domain"/>
</dbReference>
<evidence type="ECO:0000259" key="2">
    <source>
        <dbReference type="SMART" id="SM00382"/>
    </source>
</evidence>
<dbReference type="PANTHER" id="PTHR23077">
    <property type="entry name" value="AAA-FAMILY ATPASE"/>
    <property type="match status" value="1"/>
</dbReference>
<keyword evidence="1" id="KW-0472">Membrane</keyword>
<dbReference type="SUPFAM" id="SSF52540">
    <property type="entry name" value="P-loop containing nucleoside triphosphate hydrolases"/>
    <property type="match status" value="1"/>
</dbReference>
<keyword evidence="4" id="KW-1185">Reference proteome</keyword>
<organism evidence="3 4">
    <name type="scientific">Candidatus Phytoplasma rubi</name>
    <dbReference type="NCBI Taxonomy" id="399025"/>
    <lineage>
        <taxon>Bacteria</taxon>
        <taxon>Bacillati</taxon>
        <taxon>Mycoplasmatota</taxon>
        <taxon>Mollicutes</taxon>
        <taxon>Acholeplasmatales</taxon>
        <taxon>Acholeplasmataceae</taxon>
        <taxon>Candidatus Phytoplasma</taxon>
        <taxon>16SrV (Elm yellows group)</taxon>
    </lineage>
</organism>
<dbReference type="InterPro" id="IPR003593">
    <property type="entry name" value="AAA+_ATPase"/>
</dbReference>
<dbReference type="RefSeq" id="WP_268849634.1">
    <property type="nucleotide sequence ID" value="NZ_CP114006.1"/>
</dbReference>
<keyword evidence="1" id="KW-0812">Transmembrane</keyword>
<evidence type="ECO:0000313" key="3">
    <source>
        <dbReference type="EMBL" id="WAN63425.1"/>
    </source>
</evidence>